<dbReference type="PRINTS" id="PR00003">
    <property type="entry name" value="4DISULPHCORE"/>
</dbReference>
<organism evidence="2 3">
    <name type="scientific">Eumeta variegata</name>
    <name type="common">Bagworm moth</name>
    <name type="synonym">Eumeta japonica</name>
    <dbReference type="NCBI Taxonomy" id="151549"/>
    <lineage>
        <taxon>Eukaryota</taxon>
        <taxon>Metazoa</taxon>
        <taxon>Ecdysozoa</taxon>
        <taxon>Arthropoda</taxon>
        <taxon>Hexapoda</taxon>
        <taxon>Insecta</taxon>
        <taxon>Pterygota</taxon>
        <taxon>Neoptera</taxon>
        <taxon>Endopterygota</taxon>
        <taxon>Lepidoptera</taxon>
        <taxon>Glossata</taxon>
        <taxon>Ditrysia</taxon>
        <taxon>Tineoidea</taxon>
        <taxon>Psychidae</taxon>
        <taxon>Oiketicinae</taxon>
        <taxon>Eumeta</taxon>
    </lineage>
</organism>
<proteinExistence type="predicted"/>
<dbReference type="PANTHER" id="PTHR14131">
    <property type="entry name" value="ANOSMIN"/>
    <property type="match status" value="1"/>
</dbReference>
<dbReference type="GO" id="GO:0009986">
    <property type="term" value="C:cell surface"/>
    <property type="evidence" value="ECO:0007669"/>
    <property type="project" value="TreeGrafter"/>
</dbReference>
<dbReference type="InterPro" id="IPR036645">
    <property type="entry name" value="Elafin-like_sf"/>
</dbReference>
<dbReference type="Gene3D" id="2.60.40.10">
    <property type="entry name" value="Immunoglobulins"/>
    <property type="match status" value="1"/>
</dbReference>
<dbReference type="GO" id="GO:0005576">
    <property type="term" value="C:extracellular region"/>
    <property type="evidence" value="ECO:0007669"/>
    <property type="project" value="InterPro"/>
</dbReference>
<dbReference type="Proteomes" id="UP000299102">
    <property type="component" value="Unassembled WGS sequence"/>
</dbReference>
<protein>
    <submittedName>
        <fullName evidence="2">Anosmin-1</fullName>
    </submittedName>
</protein>
<evidence type="ECO:0000259" key="1">
    <source>
        <dbReference type="PROSITE" id="PS51390"/>
    </source>
</evidence>
<sequence>MNTNLLQRRKVLCRVRCKFEELKPGTCPSADSPQWATACVQSCAKDNHCEGTKKCCRLGCGAACGEPVDLLTIPGLPAVPIMGDIKEKRRSTIVRWSDGVGDTARSVPGRTLYLLQEQHMLGPKYEEARLGEWNLVLRSNKTKVSLHNLLQPGRWYRFRAAAVNAAGTRGYGAPSAVFTPRKGPRPPSAPRRLRVKPIPTNNEYHTTHVMRRFNVPPLFLLLPCVPTFDRCDTFLPNSTAAEFRGGRDAGNEQATARNIVVQARDGTLSRISDTHRFYDVLEHPLN</sequence>
<dbReference type="OrthoDB" id="9985779at2759"/>
<dbReference type="Pfam" id="PF00095">
    <property type="entry name" value="WAP"/>
    <property type="match status" value="1"/>
</dbReference>
<dbReference type="PROSITE" id="PS51390">
    <property type="entry name" value="WAP"/>
    <property type="match status" value="1"/>
</dbReference>
<dbReference type="InterPro" id="IPR003961">
    <property type="entry name" value="FN3_dom"/>
</dbReference>
<dbReference type="InterPro" id="IPR013783">
    <property type="entry name" value="Ig-like_fold"/>
</dbReference>
<dbReference type="GO" id="GO:0030182">
    <property type="term" value="P:neuron differentiation"/>
    <property type="evidence" value="ECO:0007669"/>
    <property type="project" value="TreeGrafter"/>
</dbReference>
<dbReference type="EMBL" id="BGZK01000626">
    <property type="protein sequence ID" value="GBP53503.1"/>
    <property type="molecule type" value="Genomic_DNA"/>
</dbReference>
<evidence type="ECO:0000313" key="3">
    <source>
        <dbReference type="Proteomes" id="UP000299102"/>
    </source>
</evidence>
<dbReference type="PANTHER" id="PTHR14131:SF5">
    <property type="entry name" value="ANOSMIN-1"/>
    <property type="match status" value="1"/>
</dbReference>
<name>A0A4C1WRB7_EUMVA</name>
<dbReference type="AlphaFoldDB" id="A0A4C1WRB7"/>
<dbReference type="CDD" id="cd00199">
    <property type="entry name" value="WAP"/>
    <property type="match status" value="1"/>
</dbReference>
<evidence type="ECO:0000313" key="2">
    <source>
        <dbReference type="EMBL" id="GBP53503.1"/>
    </source>
</evidence>
<dbReference type="InterPro" id="IPR042447">
    <property type="entry name" value="Anosmin-1"/>
</dbReference>
<feature type="domain" description="WAP" evidence="1">
    <location>
        <begin position="20"/>
        <end position="68"/>
    </location>
</feature>
<dbReference type="STRING" id="151549.A0A4C1WRB7"/>
<dbReference type="FunFam" id="4.10.75.10:FF:000001">
    <property type="entry name" value="Anosmin 1"/>
    <property type="match status" value="1"/>
</dbReference>
<accession>A0A4C1WRB7</accession>
<comment type="caution">
    <text evidence="2">The sequence shown here is derived from an EMBL/GenBank/DDBJ whole genome shotgun (WGS) entry which is preliminary data.</text>
</comment>
<reference evidence="2 3" key="1">
    <citation type="journal article" date="2019" name="Commun. Biol.">
        <title>The bagworm genome reveals a unique fibroin gene that provides high tensile strength.</title>
        <authorList>
            <person name="Kono N."/>
            <person name="Nakamura H."/>
            <person name="Ohtoshi R."/>
            <person name="Tomita M."/>
            <person name="Numata K."/>
            <person name="Arakawa K."/>
        </authorList>
    </citation>
    <scope>NUCLEOTIDE SEQUENCE [LARGE SCALE GENOMIC DNA]</scope>
</reference>
<dbReference type="InterPro" id="IPR008197">
    <property type="entry name" value="WAP_dom"/>
</dbReference>
<dbReference type="SMART" id="SM00217">
    <property type="entry name" value="WAP"/>
    <property type="match status" value="1"/>
</dbReference>
<keyword evidence="3" id="KW-1185">Reference proteome</keyword>
<dbReference type="SUPFAM" id="SSF49265">
    <property type="entry name" value="Fibronectin type III"/>
    <property type="match status" value="1"/>
</dbReference>
<dbReference type="GO" id="GO:0030414">
    <property type="term" value="F:peptidase inhibitor activity"/>
    <property type="evidence" value="ECO:0007669"/>
    <property type="project" value="InterPro"/>
</dbReference>
<dbReference type="CDD" id="cd00063">
    <property type="entry name" value="FN3"/>
    <property type="match status" value="1"/>
</dbReference>
<dbReference type="Gene3D" id="4.10.75.10">
    <property type="entry name" value="Elafin-like"/>
    <property type="match status" value="1"/>
</dbReference>
<dbReference type="InterPro" id="IPR036116">
    <property type="entry name" value="FN3_sf"/>
</dbReference>
<gene>
    <name evidence="2" type="primary">ANOS1</name>
    <name evidence="2" type="ORF">EVAR_49691_1</name>
</gene>
<dbReference type="SUPFAM" id="SSF57256">
    <property type="entry name" value="Elafin-like"/>
    <property type="match status" value="1"/>
</dbReference>